<feature type="transmembrane region" description="Helical" evidence="6">
    <location>
        <begin position="854"/>
        <end position="874"/>
    </location>
</feature>
<feature type="compositionally biased region" description="Basic and acidic residues" evidence="5">
    <location>
        <begin position="416"/>
        <end position="425"/>
    </location>
</feature>
<organism evidence="9 10">
    <name type="scientific">Sclerotinia trifoliorum</name>
    <dbReference type="NCBI Taxonomy" id="28548"/>
    <lineage>
        <taxon>Eukaryota</taxon>
        <taxon>Fungi</taxon>
        <taxon>Dikarya</taxon>
        <taxon>Ascomycota</taxon>
        <taxon>Pezizomycotina</taxon>
        <taxon>Leotiomycetes</taxon>
        <taxon>Helotiales</taxon>
        <taxon>Sclerotiniaceae</taxon>
        <taxon>Sclerotinia</taxon>
    </lineage>
</organism>
<feature type="transmembrane region" description="Helical" evidence="6">
    <location>
        <begin position="794"/>
        <end position="813"/>
    </location>
</feature>
<evidence type="ECO:0000259" key="7">
    <source>
        <dbReference type="Pfam" id="PF10337"/>
    </source>
</evidence>
<feature type="region of interest" description="Disordered" evidence="5">
    <location>
        <begin position="1137"/>
        <end position="1256"/>
    </location>
</feature>
<reference evidence="9" key="1">
    <citation type="submission" date="2020-10" db="EMBL/GenBank/DDBJ databases">
        <authorList>
            <person name="Kusch S."/>
        </authorList>
    </citation>
    <scope>NUCLEOTIDE SEQUENCE</scope>
    <source>
        <strain evidence="9">SwB9</strain>
    </source>
</reference>
<dbReference type="InterPro" id="IPR018823">
    <property type="entry name" value="ArAE_2_N"/>
</dbReference>
<name>A0A8H2VS12_9HELO</name>
<feature type="transmembrane region" description="Helical" evidence="6">
    <location>
        <begin position="173"/>
        <end position="192"/>
    </location>
</feature>
<feature type="compositionally biased region" description="Basic and acidic residues" evidence="5">
    <location>
        <begin position="375"/>
        <end position="388"/>
    </location>
</feature>
<evidence type="ECO:0000256" key="6">
    <source>
        <dbReference type="SAM" id="Phobius"/>
    </source>
</evidence>
<feature type="domain" description="Integral membrane bound transporter" evidence="8">
    <location>
        <begin position="742"/>
        <end position="867"/>
    </location>
</feature>
<evidence type="ECO:0000256" key="1">
    <source>
        <dbReference type="ARBA" id="ARBA00004141"/>
    </source>
</evidence>
<evidence type="ECO:0000313" key="10">
    <source>
        <dbReference type="Proteomes" id="UP000624404"/>
    </source>
</evidence>
<keyword evidence="3 6" id="KW-1133">Transmembrane helix</keyword>
<dbReference type="PANTHER" id="PTHR37994">
    <property type="entry name" value="ARAE_2_N DOMAIN-CONTAINING PROTEIN-RELATED"/>
    <property type="match status" value="1"/>
</dbReference>
<feature type="region of interest" description="Disordered" evidence="5">
    <location>
        <begin position="375"/>
        <end position="447"/>
    </location>
</feature>
<feature type="transmembrane region" description="Helical" evidence="6">
    <location>
        <begin position="720"/>
        <end position="738"/>
    </location>
</feature>
<keyword evidence="2 6" id="KW-0812">Transmembrane</keyword>
<sequence length="1256" mass="138839">MMGKSIWSPSKWEEWAEKRATAIWTNLQTNNLWQRMLKNTLATTICIIIAIMPQVVAVYGKAAYLAPITTVFGHPGRRFGMMAEALILTLSGTMLGVAWSMLALYLSSLVYHSNPQAAFTIRGIFLAIALLFHGILRSHTPRLFLMVLLLIIVVLVSMTSTATAVTTLSVTQLVYPITTAIAVLLAVNTLVFPEFSSSFLGITTIETLGETVGALRDAGRYFIAITESSESAVTDTRLKNIISACGSGNGEDLHRPPTVAERPPMKSRVNGLTLRQKILSFFQKTQEPPAPLPTNVERSPQPVKLKSLTDKKATLRAKLAGCKAAQQECNFELAWAVLPPRDVKPISDIEMKKLVANTIALIGACESKYALMGDENDKNESKNKDRTKLKSVAENGGVDTSEAEDSSRPTTDMDTYDERSSDEKKPSRKERRKQKNKRRKDRKKDKSLIEKEMENLELIKPRKEIEYGDIDLLKYLVHRIAKPLSNLQEKIDRSVDVVSSSLAYCYDVPKLPSGIRAPAGIRLEEIDIRVDILVDAIADFDKTSAAALEGAAALHDLGGPQVDIMPRMETFLISSFLLNLRQAALHTLGMLRHSRVLVERRQELHGRKSIYLPQINWRKWLQSGGEADMLALPDSARKDARTGKKKEDAADDAVSINSGETLLAKKDVESAIPKEETPVQSPKVADEPVKEKKKGTLMLRFRNSLADIIEYLVGSDDISYAIKLTVAVFIVTWPAFLVQWNTWYSLNRGLWAALQLVVITEVAIGTSVMTFMLRGVGTTIGCVWGYAAYQAGQGNKIVAVVMIVIGIIPSTYIQLGSKYIKAGMVTIISMSIVVLATIDKVVPGSATENFLKRLIAFFIGGVVALIVEVALFPVKARDRLVESLACSIRQITEMEACLAYGIETEINNVNVRSPAVISRFSVAKGKAEGALAAAEAFLPFCANEPRLKGSFAPHALIYGEILYVLHAIVDRMENMLILRHEYGSGVLEELNAQVHPYRRNVAGSITLILFATHEALTTKLPLPQFLPSARLAHLRMVNRVREIVLSSNLKESSHERSEIEVSMVKRFVRQKFLSWNAASAGQIEVIEYLEELIDLVKLLVGANEFRSGLLTRGTYREWVDKIQRPDTVESVMLPADGAVEEKEPQMTSARKRRPTFSNTREKFFGPSAGNATNTRPDSARPGTARPGTARPGTGSKAATTEKLEVEKGKKDMEEELPRVLQRVRTRRMSEMKGMAERRSKEDMANGNAGKGNGLGI</sequence>
<dbReference type="GO" id="GO:0016020">
    <property type="term" value="C:membrane"/>
    <property type="evidence" value="ECO:0007669"/>
    <property type="project" value="UniProtKB-SubCell"/>
</dbReference>
<dbReference type="Pfam" id="PF10337">
    <property type="entry name" value="ArAE_2_N"/>
    <property type="match status" value="1"/>
</dbReference>
<feature type="compositionally biased region" description="Basic and acidic residues" evidence="5">
    <location>
        <begin position="1227"/>
        <end position="1243"/>
    </location>
</feature>
<comment type="caution">
    <text evidence="9">The sequence shown here is derived from an EMBL/GenBank/DDBJ whole genome shotgun (WGS) entry which is preliminary data.</text>
</comment>
<feature type="transmembrane region" description="Helical" evidence="6">
    <location>
        <begin position="819"/>
        <end position="842"/>
    </location>
</feature>
<gene>
    <name evidence="9" type="ORF">SCLTRI_LOCUS3401</name>
</gene>
<feature type="transmembrane region" description="Helical" evidence="6">
    <location>
        <begin position="117"/>
        <end position="136"/>
    </location>
</feature>
<dbReference type="PANTHER" id="PTHR37994:SF4">
    <property type="entry name" value="ER TRANSPORTER 6TM N-TERMINAL DOMAIN-CONTAINING PROTEIN-RELATED"/>
    <property type="match status" value="1"/>
</dbReference>
<dbReference type="AlphaFoldDB" id="A0A8H2VS12"/>
<keyword evidence="10" id="KW-1185">Reference proteome</keyword>
<proteinExistence type="predicted"/>
<feature type="transmembrane region" description="Helical" evidence="6">
    <location>
        <begin position="750"/>
        <end position="773"/>
    </location>
</feature>
<dbReference type="Proteomes" id="UP000624404">
    <property type="component" value="Unassembled WGS sequence"/>
</dbReference>
<feature type="domain" description="Putative ER transporter 6TM N-terminal" evidence="7">
    <location>
        <begin position="35"/>
        <end position="112"/>
    </location>
</feature>
<keyword evidence="4 6" id="KW-0472">Membrane</keyword>
<dbReference type="EMBL" id="CAJHIA010000010">
    <property type="protein sequence ID" value="CAD6443609.1"/>
    <property type="molecule type" value="Genomic_DNA"/>
</dbReference>
<accession>A0A8H2VS12</accession>
<evidence type="ECO:0000256" key="5">
    <source>
        <dbReference type="SAM" id="MobiDB-lite"/>
    </source>
</evidence>
<evidence type="ECO:0000313" key="9">
    <source>
        <dbReference type="EMBL" id="CAD6443609.1"/>
    </source>
</evidence>
<evidence type="ECO:0000256" key="4">
    <source>
        <dbReference type="ARBA" id="ARBA00023136"/>
    </source>
</evidence>
<evidence type="ECO:0000256" key="2">
    <source>
        <dbReference type="ARBA" id="ARBA00022692"/>
    </source>
</evidence>
<protein>
    <submittedName>
        <fullName evidence="9">3276d83e-2de8-4598-b906-522247e0224f</fullName>
    </submittedName>
</protein>
<dbReference type="InterPro" id="IPR049453">
    <property type="entry name" value="Memb_transporter_dom"/>
</dbReference>
<dbReference type="OrthoDB" id="68611at2759"/>
<feature type="compositionally biased region" description="Basic and acidic residues" evidence="5">
    <location>
        <begin position="1199"/>
        <end position="1217"/>
    </location>
</feature>
<dbReference type="Pfam" id="PF13515">
    <property type="entry name" value="FUSC_2"/>
    <property type="match status" value="1"/>
</dbReference>
<evidence type="ECO:0000259" key="8">
    <source>
        <dbReference type="Pfam" id="PF13515"/>
    </source>
</evidence>
<feature type="transmembrane region" description="Helical" evidence="6">
    <location>
        <begin position="143"/>
        <end position="167"/>
    </location>
</feature>
<feature type="compositionally biased region" description="Basic residues" evidence="5">
    <location>
        <begin position="426"/>
        <end position="443"/>
    </location>
</feature>
<feature type="transmembrane region" description="Helical" evidence="6">
    <location>
        <begin position="41"/>
        <end position="64"/>
    </location>
</feature>
<comment type="subcellular location">
    <subcellularLocation>
        <location evidence="1">Membrane</location>
        <topology evidence="1">Multi-pass membrane protein</topology>
    </subcellularLocation>
</comment>
<feature type="transmembrane region" description="Helical" evidence="6">
    <location>
        <begin position="85"/>
        <end position="105"/>
    </location>
</feature>
<evidence type="ECO:0000256" key="3">
    <source>
        <dbReference type="ARBA" id="ARBA00022989"/>
    </source>
</evidence>